<keyword evidence="5" id="KW-1185">Reference proteome</keyword>
<gene>
    <name evidence="4" type="ORF">H9649_16005</name>
</gene>
<dbReference type="InterPro" id="IPR045078">
    <property type="entry name" value="TST/MPST-like"/>
</dbReference>
<evidence type="ECO:0000256" key="1">
    <source>
        <dbReference type="ARBA" id="ARBA00022679"/>
    </source>
</evidence>
<comment type="caution">
    <text evidence="4">The sequence shown here is derived from an EMBL/GenBank/DDBJ whole genome shotgun (WGS) entry which is preliminary data.</text>
</comment>
<dbReference type="PANTHER" id="PTHR11364:SF27">
    <property type="entry name" value="SULFURTRANSFERASE"/>
    <property type="match status" value="1"/>
</dbReference>
<name>A0ABR8UDJ2_9BACL</name>
<keyword evidence="1" id="KW-0808">Transferase</keyword>
<dbReference type="InterPro" id="IPR036873">
    <property type="entry name" value="Rhodanese-like_dom_sf"/>
</dbReference>
<dbReference type="Pfam" id="PF00581">
    <property type="entry name" value="Rhodanese"/>
    <property type="match status" value="2"/>
</dbReference>
<evidence type="ECO:0000259" key="3">
    <source>
        <dbReference type="PROSITE" id="PS50206"/>
    </source>
</evidence>
<feature type="domain" description="Rhodanese" evidence="3">
    <location>
        <begin position="166"/>
        <end position="271"/>
    </location>
</feature>
<reference evidence="4 5" key="1">
    <citation type="submission" date="2020-08" db="EMBL/GenBank/DDBJ databases">
        <title>A Genomic Blueprint of the Chicken Gut Microbiome.</title>
        <authorList>
            <person name="Gilroy R."/>
            <person name="Ravi A."/>
            <person name="Getino M."/>
            <person name="Pursley I."/>
            <person name="Horton D.L."/>
            <person name="Alikhan N.-F."/>
            <person name="Baker D."/>
            <person name="Gharbi K."/>
            <person name="Hall N."/>
            <person name="Watson M."/>
            <person name="Adriaenssens E.M."/>
            <person name="Foster-Nyarko E."/>
            <person name="Jarju S."/>
            <person name="Secka A."/>
            <person name="Antonio M."/>
            <person name="Oren A."/>
            <person name="Chaudhuri R."/>
            <person name="La Ragione R.M."/>
            <person name="Hildebrand F."/>
            <person name="Pallen M.J."/>
        </authorList>
    </citation>
    <scope>NUCLEOTIDE SEQUENCE [LARGE SCALE GENOMIC DNA]</scope>
    <source>
        <strain evidence="4 5">Sa2YVA2</strain>
    </source>
</reference>
<feature type="domain" description="Rhodanese" evidence="3">
    <location>
        <begin position="12"/>
        <end position="130"/>
    </location>
</feature>
<dbReference type="EMBL" id="JACSQN010000021">
    <property type="protein sequence ID" value="MBD7986076.1"/>
    <property type="molecule type" value="Genomic_DNA"/>
</dbReference>
<protein>
    <submittedName>
        <fullName evidence="4">Sulfurtransferase</fullName>
    </submittedName>
</protein>
<sequence>MTQVFKSINDVKFNDVKWIDTRFSLQDPEFGLKEYENSHIEGAVYWHLEEDLSDMSKKEGRHPMPDKHSLTLLFRRSGLQLDDEVIVYDDGGSPFAARAWWFLQYAGFKNSFILLEGFDDAISTGIPVTDKSPIPTQSDVEPVWNEAIYASRQFVERTVAGVTGNILLDARSGERYRGEVEPIDPIAGHIPGARNLDWEQLKENGQFSMGTQIAERLSQVVEKDDTITVYCGSGVTAAPLYAMLKQHGYNNVNLYVGSYSDWISRDEIVIEKS</sequence>
<proteinExistence type="predicted"/>
<evidence type="ECO:0000313" key="4">
    <source>
        <dbReference type="EMBL" id="MBD7986076.1"/>
    </source>
</evidence>
<dbReference type="CDD" id="cd01448">
    <property type="entry name" value="TST_Repeat_1"/>
    <property type="match status" value="1"/>
</dbReference>
<accession>A0ABR8UDJ2</accession>
<evidence type="ECO:0000313" key="5">
    <source>
        <dbReference type="Proteomes" id="UP000626786"/>
    </source>
</evidence>
<dbReference type="SMART" id="SM00450">
    <property type="entry name" value="RHOD"/>
    <property type="match status" value="2"/>
</dbReference>
<dbReference type="InterPro" id="IPR001763">
    <property type="entry name" value="Rhodanese-like_dom"/>
</dbReference>
<dbReference type="PROSITE" id="PS50206">
    <property type="entry name" value="RHODANESE_3"/>
    <property type="match status" value="2"/>
</dbReference>
<keyword evidence="2" id="KW-0677">Repeat</keyword>
<dbReference type="RefSeq" id="WP_191695902.1">
    <property type="nucleotide sequence ID" value="NZ_JACSQN010000021.1"/>
</dbReference>
<dbReference type="CDD" id="cd01449">
    <property type="entry name" value="TST_Repeat_2"/>
    <property type="match status" value="1"/>
</dbReference>
<organism evidence="4 5">
    <name type="scientific">Sporosarcina quadrami</name>
    <dbReference type="NCBI Taxonomy" id="2762234"/>
    <lineage>
        <taxon>Bacteria</taxon>
        <taxon>Bacillati</taxon>
        <taxon>Bacillota</taxon>
        <taxon>Bacilli</taxon>
        <taxon>Bacillales</taxon>
        <taxon>Caryophanaceae</taxon>
        <taxon>Sporosarcina</taxon>
    </lineage>
</organism>
<evidence type="ECO:0000256" key="2">
    <source>
        <dbReference type="ARBA" id="ARBA00022737"/>
    </source>
</evidence>
<dbReference type="SUPFAM" id="SSF52821">
    <property type="entry name" value="Rhodanese/Cell cycle control phosphatase"/>
    <property type="match status" value="2"/>
</dbReference>
<dbReference type="Proteomes" id="UP000626786">
    <property type="component" value="Unassembled WGS sequence"/>
</dbReference>
<dbReference type="Gene3D" id="3.40.250.10">
    <property type="entry name" value="Rhodanese-like domain"/>
    <property type="match status" value="2"/>
</dbReference>
<dbReference type="PANTHER" id="PTHR11364">
    <property type="entry name" value="THIOSULFATE SULFERTANSFERASE"/>
    <property type="match status" value="1"/>
</dbReference>